<dbReference type="Proteomes" id="UP000095728">
    <property type="component" value="Unassembled WGS sequence"/>
</dbReference>
<dbReference type="OrthoDB" id="5595751at2759"/>
<accession>A0A1E5R7C5</accession>
<dbReference type="CDD" id="cd06578">
    <property type="entry name" value="HemD"/>
    <property type="match status" value="1"/>
</dbReference>
<dbReference type="InParanoid" id="A0A1E5R7C5"/>
<feature type="domain" description="Tetrapyrrole biosynthesis uroporphyrinogen III synthase" evidence="1">
    <location>
        <begin position="18"/>
        <end position="250"/>
    </location>
</feature>
<dbReference type="InterPro" id="IPR039793">
    <property type="entry name" value="UROS/Hem4"/>
</dbReference>
<name>A0A1E5R7C5_9ASCO</name>
<dbReference type="UniPathway" id="UPA00251">
    <property type="reaction ID" value="UER00320"/>
</dbReference>
<gene>
    <name evidence="2" type="ORF">AWRI3579_g3480</name>
</gene>
<dbReference type="Pfam" id="PF02602">
    <property type="entry name" value="HEM4"/>
    <property type="match status" value="1"/>
</dbReference>
<dbReference type="SUPFAM" id="SSF69618">
    <property type="entry name" value="HemD-like"/>
    <property type="match status" value="1"/>
</dbReference>
<dbReference type="Gene3D" id="3.40.50.10090">
    <property type="match status" value="2"/>
</dbReference>
<keyword evidence="3" id="KW-1185">Reference proteome</keyword>
<dbReference type="FunCoup" id="A0A1E5R7C5">
    <property type="interactions" value="119"/>
</dbReference>
<dbReference type="EMBL" id="LPNM01000009">
    <property type="protein sequence ID" value="OEJ82794.1"/>
    <property type="molecule type" value="Genomic_DNA"/>
</dbReference>
<dbReference type="PANTHER" id="PTHR12390:SF0">
    <property type="entry name" value="UROPORPHYRINOGEN-III SYNTHASE"/>
    <property type="match status" value="1"/>
</dbReference>
<proteinExistence type="predicted"/>
<dbReference type="InterPro" id="IPR003754">
    <property type="entry name" value="4pyrrol_synth_uPrphyn_synth"/>
</dbReference>
<sequence length="260" mass="28986">MSQKIILLKNKTTPFDPYDDLLSKTGFQPTFIPLLKHTHLPDQCLEILNSKQLLELDFLIITSQRAVECVQQSILNCLSSDDKKLLLSKPVYTVGPATAKFITEVGFEDVRGGLEAGNGSILSDLIINDLKDNSNTSNILFLVGEVRRDIIPKKLSPFTNIKLQEVVIYKTECLDDITDRFNEHYLPSTKNVVVFFSPQGTEYIIPQLGNLSASETPKIISIGPTTEKYLTSNSIQVDQVCAKPDARSLLACIQRVLESQ</sequence>
<organism evidence="2 3">
    <name type="scientific">Hanseniaspora osmophila</name>
    <dbReference type="NCBI Taxonomy" id="56408"/>
    <lineage>
        <taxon>Eukaryota</taxon>
        <taxon>Fungi</taxon>
        <taxon>Dikarya</taxon>
        <taxon>Ascomycota</taxon>
        <taxon>Saccharomycotina</taxon>
        <taxon>Saccharomycetes</taxon>
        <taxon>Saccharomycodales</taxon>
        <taxon>Saccharomycodaceae</taxon>
        <taxon>Hanseniaspora</taxon>
    </lineage>
</organism>
<dbReference type="PANTHER" id="PTHR12390">
    <property type="entry name" value="UROPORPHYRINOGEN III SYNTHASE"/>
    <property type="match status" value="1"/>
</dbReference>
<dbReference type="GO" id="GO:0005829">
    <property type="term" value="C:cytosol"/>
    <property type="evidence" value="ECO:0007669"/>
    <property type="project" value="TreeGrafter"/>
</dbReference>
<evidence type="ECO:0000259" key="1">
    <source>
        <dbReference type="Pfam" id="PF02602"/>
    </source>
</evidence>
<dbReference type="GO" id="GO:0006782">
    <property type="term" value="P:protoporphyrinogen IX biosynthetic process"/>
    <property type="evidence" value="ECO:0007669"/>
    <property type="project" value="UniProtKB-UniPathway"/>
</dbReference>
<dbReference type="AlphaFoldDB" id="A0A1E5R7C5"/>
<dbReference type="STRING" id="56408.A0A1E5R7C5"/>
<evidence type="ECO:0000313" key="3">
    <source>
        <dbReference type="Proteomes" id="UP000095728"/>
    </source>
</evidence>
<evidence type="ECO:0000313" key="2">
    <source>
        <dbReference type="EMBL" id="OEJ82794.1"/>
    </source>
</evidence>
<comment type="caution">
    <text evidence="2">The sequence shown here is derived from an EMBL/GenBank/DDBJ whole genome shotgun (WGS) entry which is preliminary data.</text>
</comment>
<dbReference type="GO" id="GO:0004852">
    <property type="term" value="F:uroporphyrinogen-III synthase activity"/>
    <property type="evidence" value="ECO:0007669"/>
    <property type="project" value="InterPro"/>
</dbReference>
<protein>
    <submittedName>
        <fullName evidence="2">Uroporphyrinogen-III synthase</fullName>
    </submittedName>
</protein>
<reference evidence="3" key="1">
    <citation type="journal article" date="2016" name="Genome Announc.">
        <title>Genome sequences of three species of Hanseniaspora isolated from spontaneous wine fermentations.</title>
        <authorList>
            <person name="Sternes P.R."/>
            <person name="Lee D."/>
            <person name="Kutyna D.R."/>
            <person name="Borneman A.R."/>
        </authorList>
    </citation>
    <scope>NUCLEOTIDE SEQUENCE [LARGE SCALE GENOMIC DNA]</scope>
    <source>
        <strain evidence="3">AWRI3579</strain>
    </source>
</reference>
<dbReference type="GO" id="GO:0006780">
    <property type="term" value="P:uroporphyrinogen III biosynthetic process"/>
    <property type="evidence" value="ECO:0007669"/>
    <property type="project" value="InterPro"/>
</dbReference>
<dbReference type="InterPro" id="IPR036108">
    <property type="entry name" value="4pyrrol_syn_uPrphyn_synt_sf"/>
</dbReference>